<organism evidence="2 3">
    <name type="scientific">Chlorella sorokiniana</name>
    <name type="common">Freshwater green alga</name>
    <dbReference type="NCBI Taxonomy" id="3076"/>
    <lineage>
        <taxon>Eukaryota</taxon>
        <taxon>Viridiplantae</taxon>
        <taxon>Chlorophyta</taxon>
        <taxon>core chlorophytes</taxon>
        <taxon>Trebouxiophyceae</taxon>
        <taxon>Chlorellales</taxon>
        <taxon>Chlorellaceae</taxon>
        <taxon>Chlorella clade</taxon>
        <taxon>Chlorella</taxon>
    </lineage>
</organism>
<feature type="compositionally biased region" description="Polar residues" evidence="1">
    <location>
        <begin position="170"/>
        <end position="194"/>
    </location>
</feature>
<dbReference type="AlphaFoldDB" id="A0A2P6TET1"/>
<protein>
    <submittedName>
        <fullName evidence="2">Uncharacterized protein</fullName>
    </submittedName>
</protein>
<gene>
    <name evidence="2" type="ORF">C2E21_8457</name>
</gene>
<evidence type="ECO:0000313" key="3">
    <source>
        <dbReference type="Proteomes" id="UP000239899"/>
    </source>
</evidence>
<evidence type="ECO:0000256" key="1">
    <source>
        <dbReference type="SAM" id="MobiDB-lite"/>
    </source>
</evidence>
<name>A0A2P6TET1_CHLSO</name>
<feature type="region of interest" description="Disordered" evidence="1">
    <location>
        <begin position="72"/>
        <end position="278"/>
    </location>
</feature>
<accession>A0A2P6TET1</accession>
<keyword evidence="3" id="KW-1185">Reference proteome</keyword>
<feature type="region of interest" description="Disordered" evidence="1">
    <location>
        <begin position="441"/>
        <end position="493"/>
    </location>
</feature>
<dbReference type="EMBL" id="LHPG02000020">
    <property type="protein sequence ID" value="PRW21143.1"/>
    <property type="molecule type" value="Genomic_DNA"/>
</dbReference>
<feature type="compositionally biased region" description="Low complexity" evidence="1">
    <location>
        <begin position="318"/>
        <end position="352"/>
    </location>
</feature>
<feature type="compositionally biased region" description="Low complexity" evidence="1">
    <location>
        <begin position="256"/>
        <end position="274"/>
    </location>
</feature>
<evidence type="ECO:0000313" key="2">
    <source>
        <dbReference type="EMBL" id="PRW21143.1"/>
    </source>
</evidence>
<sequence>MQHTEASAGLLSLAANTSDAEGWLMPVAQVQPTSRQERLSEQASLVMAHLLAQAAPSTANWLCTEESADPLSPFQQQTAAPPAQQQQRRLSSQDSEVQPLPRASLAGQQQPRGMRRPSATAAPQPRPASAIPRPASAFPRPAPKPAAPAASRPGTSSQTANSKPLWRPSGSVQPSPVTPRHSSTGTSTRQSMSGTPPAIRTSATRGSTAASLQAQQRPASAAAKQAPRAEELSPSTKVTQWLFSPAHPSSPSLLGAPQAASTAAAPTSCSQPSSLPTSPFQQTFVSARSADATSVSSYLTAAESPAGGDTTPRRPHRLSSSSSSQPSSSQPASPSALPLAPRPGSASSQLHHAQAAAVSTLAAAQAGARAAAEEVALLSTASPGAWAAAQAVAAASPASDTSLLDAQLAQLERLSRDLSDASSQIAEVFILETLANSRRASSSTATRRLSLHSPGASSPGSSTAGTAGVAGMAGSPARPRSLAGSLCGLPPAA</sequence>
<feature type="compositionally biased region" description="Low complexity" evidence="1">
    <location>
        <begin position="441"/>
        <end position="475"/>
    </location>
</feature>
<proteinExistence type="predicted"/>
<feature type="compositionally biased region" description="Low complexity" evidence="1">
    <location>
        <begin position="73"/>
        <end position="87"/>
    </location>
</feature>
<feature type="compositionally biased region" description="Low complexity" evidence="1">
    <location>
        <begin position="209"/>
        <end position="226"/>
    </location>
</feature>
<reference evidence="2 3" key="1">
    <citation type="journal article" date="2018" name="Plant J.">
        <title>Genome sequences of Chlorella sorokiniana UTEX 1602 and Micractinium conductrix SAG 241.80: implications to maltose excretion by a green alga.</title>
        <authorList>
            <person name="Arriola M.B."/>
            <person name="Velmurugan N."/>
            <person name="Zhang Y."/>
            <person name="Plunkett M.H."/>
            <person name="Hondzo H."/>
            <person name="Barney B.M."/>
        </authorList>
    </citation>
    <scope>NUCLEOTIDE SEQUENCE [LARGE SCALE GENOMIC DNA]</scope>
    <source>
        <strain evidence="3">UTEX 1602</strain>
    </source>
</reference>
<feature type="compositionally biased region" description="Low complexity" evidence="1">
    <location>
        <begin position="121"/>
        <end position="139"/>
    </location>
</feature>
<dbReference type="Proteomes" id="UP000239899">
    <property type="component" value="Unassembled WGS sequence"/>
</dbReference>
<comment type="caution">
    <text evidence="2">The sequence shown here is derived from an EMBL/GenBank/DDBJ whole genome shotgun (WGS) entry which is preliminary data.</text>
</comment>
<feature type="region of interest" description="Disordered" evidence="1">
    <location>
        <begin position="298"/>
        <end position="352"/>
    </location>
</feature>
<feature type="compositionally biased region" description="Polar residues" evidence="1">
    <location>
        <begin position="233"/>
        <end position="252"/>
    </location>
</feature>